<dbReference type="AlphaFoldDB" id="A0A6A6T5H9"/>
<feature type="compositionally biased region" description="Low complexity" evidence="1">
    <location>
        <begin position="210"/>
        <end position="258"/>
    </location>
</feature>
<proteinExistence type="predicted"/>
<dbReference type="PANTHER" id="PTHR42070:SF1">
    <property type="entry name" value="FILAMENT ASSOCIATED PROTEIN, PUTATIVE (AFU_ORTHOLOGUE AFUA_8G06630)-RELATED"/>
    <property type="match status" value="1"/>
</dbReference>
<keyword evidence="3" id="KW-1185">Reference proteome</keyword>
<feature type="compositionally biased region" description="Basic residues" evidence="1">
    <location>
        <begin position="42"/>
        <end position="51"/>
    </location>
</feature>
<organism evidence="2 3">
    <name type="scientific">Lophiostoma macrostomum CBS 122681</name>
    <dbReference type="NCBI Taxonomy" id="1314788"/>
    <lineage>
        <taxon>Eukaryota</taxon>
        <taxon>Fungi</taxon>
        <taxon>Dikarya</taxon>
        <taxon>Ascomycota</taxon>
        <taxon>Pezizomycotina</taxon>
        <taxon>Dothideomycetes</taxon>
        <taxon>Pleosporomycetidae</taxon>
        <taxon>Pleosporales</taxon>
        <taxon>Lophiostomataceae</taxon>
        <taxon>Lophiostoma</taxon>
    </lineage>
</organism>
<evidence type="ECO:0000256" key="1">
    <source>
        <dbReference type="SAM" id="MobiDB-lite"/>
    </source>
</evidence>
<feature type="region of interest" description="Disordered" evidence="1">
    <location>
        <begin position="1"/>
        <end position="51"/>
    </location>
</feature>
<accession>A0A6A6T5H9</accession>
<dbReference type="Proteomes" id="UP000799324">
    <property type="component" value="Unassembled WGS sequence"/>
</dbReference>
<reference evidence="2" key="1">
    <citation type="journal article" date="2020" name="Stud. Mycol.">
        <title>101 Dothideomycetes genomes: a test case for predicting lifestyles and emergence of pathogens.</title>
        <authorList>
            <person name="Haridas S."/>
            <person name="Albert R."/>
            <person name="Binder M."/>
            <person name="Bloem J."/>
            <person name="Labutti K."/>
            <person name="Salamov A."/>
            <person name="Andreopoulos B."/>
            <person name="Baker S."/>
            <person name="Barry K."/>
            <person name="Bills G."/>
            <person name="Bluhm B."/>
            <person name="Cannon C."/>
            <person name="Castanera R."/>
            <person name="Culley D."/>
            <person name="Daum C."/>
            <person name="Ezra D."/>
            <person name="Gonzalez J."/>
            <person name="Henrissat B."/>
            <person name="Kuo A."/>
            <person name="Liang C."/>
            <person name="Lipzen A."/>
            <person name="Lutzoni F."/>
            <person name="Magnuson J."/>
            <person name="Mondo S."/>
            <person name="Nolan M."/>
            <person name="Ohm R."/>
            <person name="Pangilinan J."/>
            <person name="Park H.-J."/>
            <person name="Ramirez L."/>
            <person name="Alfaro M."/>
            <person name="Sun H."/>
            <person name="Tritt A."/>
            <person name="Yoshinaga Y."/>
            <person name="Zwiers L.-H."/>
            <person name="Turgeon B."/>
            <person name="Goodwin S."/>
            <person name="Spatafora J."/>
            <person name="Crous P."/>
            <person name="Grigoriev I."/>
        </authorList>
    </citation>
    <scope>NUCLEOTIDE SEQUENCE</scope>
    <source>
        <strain evidence="2">CBS 122681</strain>
    </source>
</reference>
<evidence type="ECO:0008006" key="4">
    <source>
        <dbReference type="Google" id="ProtNLM"/>
    </source>
</evidence>
<evidence type="ECO:0000313" key="2">
    <source>
        <dbReference type="EMBL" id="KAF2655010.1"/>
    </source>
</evidence>
<name>A0A6A6T5H9_9PLEO</name>
<evidence type="ECO:0000313" key="3">
    <source>
        <dbReference type="Proteomes" id="UP000799324"/>
    </source>
</evidence>
<feature type="region of interest" description="Disordered" evidence="1">
    <location>
        <begin position="205"/>
        <end position="259"/>
    </location>
</feature>
<dbReference type="OrthoDB" id="4505928at2759"/>
<dbReference type="PANTHER" id="PTHR42070">
    <property type="entry name" value="FILAMENT ASSOCIATED PROTEIN, PUTATIVE (AFU_ORTHOLOGUE AFUA_8G06630)-RELATED"/>
    <property type="match status" value="1"/>
</dbReference>
<feature type="compositionally biased region" description="Basic and acidic residues" evidence="1">
    <location>
        <begin position="29"/>
        <end position="41"/>
    </location>
</feature>
<gene>
    <name evidence="2" type="ORF">K491DRAFT_716650</name>
</gene>
<dbReference type="EMBL" id="MU004355">
    <property type="protein sequence ID" value="KAF2655010.1"/>
    <property type="molecule type" value="Genomic_DNA"/>
</dbReference>
<protein>
    <recommendedName>
        <fullName evidence="4">BZIP domain-containing protein</fullName>
    </recommendedName>
</protein>
<sequence>MSTIAKPMLSPVSSTSSNDAIAPRRKGRVSAEHTLNRVRENQRRHRARRRDHISALEEKLAETEKQLAHARAEIAELKAAREAGVWESSKPEGNDDIPMSMEEKTGMDEMVVEPVPAETELILSPAPLPPTTKSIDDEEQTPVSASFLDSDLQLNMDLIALLSPPSSASLTVPTQALSNQLALPSPPLPLSTALALPPLSSLPTGPPPCCTSTPLLTPSSLDLSSSPTSLSSLSSLSSQSSSQSSPSTPTPALLNPNPECTTCATRPAPSPTESTTLCSQAYVLIASQNFRGVDAETVRVWLYQGFRRARAKGEGCRVENGALMGLLDFISGV</sequence>